<dbReference type="Gene3D" id="3.40.120.10">
    <property type="entry name" value="Alpha-D-Glucose-1,6-Bisphosphate, subunit A, domain 3"/>
    <property type="match status" value="3"/>
</dbReference>
<dbReference type="InterPro" id="IPR050060">
    <property type="entry name" value="Phosphoglucosamine_mutase"/>
</dbReference>
<dbReference type="PANTHER" id="PTHR42946">
    <property type="entry name" value="PHOSPHOHEXOSE MUTASE"/>
    <property type="match status" value="1"/>
</dbReference>
<evidence type="ECO:0000313" key="8">
    <source>
        <dbReference type="Proteomes" id="UP000291995"/>
    </source>
</evidence>
<feature type="domain" description="Alpha-D-phosphohexomutase alpha/beta/alpha" evidence="4">
    <location>
        <begin position="47"/>
        <end position="164"/>
    </location>
</feature>
<reference evidence="8" key="1">
    <citation type="submission" date="2019-03" db="EMBL/GenBank/DDBJ databases">
        <title>Whole genome sequencing of Borrelia miyamotoi strains isolated at the Russian territory.</title>
        <authorList>
            <person name="Kuleshov K.V."/>
            <person name="Platonov A.E."/>
            <person name="Goptar I.A."/>
            <person name="Shipulin G.A."/>
            <person name="Markelov M.L."/>
            <person name="Koetsveld J."/>
            <person name="Kolyasnikova N.M."/>
            <person name="Sarksyan D.S."/>
            <person name="Toporkova M.G."/>
            <person name="Hovius J.W."/>
        </authorList>
    </citation>
    <scope>NUCLEOTIDE SEQUENCE [LARGE SCALE GENOMIC DNA]</scope>
    <source>
        <strain evidence="5 7">Yekat-1</strain>
        <strain evidence="8">Yekat-76</strain>
    </source>
</reference>
<dbReference type="GO" id="GO:0005975">
    <property type="term" value="P:carbohydrate metabolic process"/>
    <property type="evidence" value="ECO:0007669"/>
    <property type="project" value="InterPro"/>
</dbReference>
<organism evidence="6 8">
    <name type="scientific">Borrelia miyamotoi</name>
    <dbReference type="NCBI Taxonomy" id="47466"/>
    <lineage>
        <taxon>Bacteria</taxon>
        <taxon>Pseudomonadati</taxon>
        <taxon>Spirochaetota</taxon>
        <taxon>Spirochaetia</taxon>
        <taxon>Spirochaetales</taxon>
        <taxon>Borreliaceae</taxon>
        <taxon>Borrelia</taxon>
    </lineage>
</organism>
<gene>
    <name evidence="5" type="ORF">CNO13_04235</name>
    <name evidence="6" type="ORF">EZU67_04220</name>
</gene>
<sequence>MLKHYTLNITNLRKAINEMILSPSGFRKIFAKSKDENSTDFEINDDDKILVALITFTISNYFKDQPKKYINIGLDSRATGNIILEIIIKTLIFNKDSVNFFGILPIPEILAYTKKSQNSKGFIYISASHNPKGYNGIKTGLDDGGVLNSNKIKTIINQIKSNIENKNLIKNLIKNLQNFNSNYMNLKKYETIITSQTKNKIQSYNAYKSLMQHIIYSDKHNKKNIDILKENIKKEPIGIIGEMNGSSRINSIDKDMIESLGIKLELHNTEIGIFKHGMTPEGESLNMCKEILEQKFKNDNSFQLGYVPDCDGDRGNLVVIQKNGLANIIESQKIFALSVLAELSYQYYTGIKHNLAIVVNDATSLNIEKIANLFNTEVYRVEVGEANLTEMADLLRNKGLIVKILGEGSNGGNITYPSKVRDPLTTVFSIIKLLKIKQLYKIWCTLSHNEYNEHYTLDDILNTINFYSNVEVSSEKAMLKINVKNQEILKTNYEKLLEKELKYNNIFLQQLSIHNYDIINYDGIKQNKIRTGDSSGGLKVLLKNKKNDTIASLWMRGSKTEPIFRVLSEVISEHKDLLPLLLDFNKYLIQTANSLIES</sequence>
<dbReference type="Proteomes" id="UP000291995">
    <property type="component" value="Chromosome"/>
</dbReference>
<evidence type="ECO:0000259" key="4">
    <source>
        <dbReference type="Pfam" id="PF02878"/>
    </source>
</evidence>
<dbReference type="AlphaFoldDB" id="A0AAP8YUT1"/>
<evidence type="ECO:0000256" key="1">
    <source>
        <dbReference type="ARBA" id="ARBA00001946"/>
    </source>
</evidence>
<dbReference type="RefSeq" id="WP_025444095.1">
    <property type="nucleotide sequence ID" value="NZ_AP024371.1"/>
</dbReference>
<keyword evidence="7" id="KW-1185">Reference proteome</keyword>
<evidence type="ECO:0000256" key="3">
    <source>
        <dbReference type="ARBA" id="ARBA00022553"/>
    </source>
</evidence>
<evidence type="ECO:0000313" key="7">
    <source>
        <dbReference type="Proteomes" id="UP000230633"/>
    </source>
</evidence>
<dbReference type="SUPFAM" id="SSF53738">
    <property type="entry name" value="Phosphoglucomutase, first 3 domains"/>
    <property type="match status" value="1"/>
</dbReference>
<comment type="cofactor">
    <cofactor evidence="1">
        <name>Mg(2+)</name>
        <dbReference type="ChEBI" id="CHEBI:18420"/>
    </cofactor>
</comment>
<dbReference type="PANTHER" id="PTHR42946:SF1">
    <property type="entry name" value="PHOSPHOGLUCOMUTASE (ALPHA-D-GLUCOSE-1,6-BISPHOSPHATE-DEPENDENT)"/>
    <property type="match status" value="1"/>
</dbReference>
<evidence type="ECO:0000313" key="6">
    <source>
        <dbReference type="EMBL" id="QBK62338.1"/>
    </source>
</evidence>
<dbReference type="Proteomes" id="UP000230633">
    <property type="component" value="Chromosome"/>
</dbReference>
<dbReference type="EMBL" id="CP036557">
    <property type="protein sequence ID" value="QBK62338.1"/>
    <property type="molecule type" value="Genomic_DNA"/>
</dbReference>
<dbReference type="GO" id="GO:0004615">
    <property type="term" value="F:phosphomannomutase activity"/>
    <property type="evidence" value="ECO:0007669"/>
    <property type="project" value="TreeGrafter"/>
</dbReference>
<dbReference type="InterPro" id="IPR016055">
    <property type="entry name" value="A-D-PHexomutase_a/b/a-I/II/III"/>
</dbReference>
<evidence type="ECO:0000256" key="2">
    <source>
        <dbReference type="ARBA" id="ARBA00010231"/>
    </source>
</evidence>
<protein>
    <submittedName>
        <fullName evidence="6">Phosphoglucomutase</fullName>
    </submittedName>
</protein>
<evidence type="ECO:0000313" key="5">
    <source>
        <dbReference type="EMBL" id="ATQ16349.1"/>
    </source>
</evidence>
<proteinExistence type="inferred from homology"/>
<comment type="similarity">
    <text evidence="2">Belongs to the phosphohexose mutase family.</text>
</comment>
<dbReference type="GeneID" id="75117722"/>
<keyword evidence="3" id="KW-0597">Phosphoprotein</keyword>
<dbReference type="Pfam" id="PF02878">
    <property type="entry name" value="PGM_PMM_I"/>
    <property type="match status" value="1"/>
</dbReference>
<name>A0AAP8YUT1_9SPIR</name>
<reference evidence="6" key="2">
    <citation type="submission" date="2022-12" db="EMBL/GenBank/DDBJ databases">
        <title>Whole genome sequencing of Borrelia miyamotoi strains isolated at the Russian territory.</title>
        <authorList>
            <person name="Kuleshov K.V."/>
            <person name="Platonov A.E."/>
            <person name="Goptar I.A."/>
            <person name="Shipulin G.A."/>
            <person name="Markelov M.L."/>
            <person name="Koetsveld J."/>
            <person name="Kolyasnikova N.M."/>
            <person name="Sarksyan D.S."/>
            <person name="Toporkova M.G."/>
            <person name="Hovius J.W."/>
        </authorList>
    </citation>
    <scope>NUCLEOTIDE SEQUENCE</scope>
    <source>
        <strain evidence="6">Yekat-76</strain>
    </source>
</reference>
<dbReference type="InterPro" id="IPR005844">
    <property type="entry name" value="A-D-PHexomutase_a/b/a-I"/>
</dbReference>
<dbReference type="EMBL" id="CP024333">
    <property type="protein sequence ID" value="ATQ16349.1"/>
    <property type="molecule type" value="Genomic_DNA"/>
</dbReference>
<accession>A0AAP8YUT1</accession>